<keyword evidence="3" id="KW-1185">Reference proteome</keyword>
<dbReference type="EMBL" id="JAVRFA010000003">
    <property type="protein sequence ID" value="MDT0394005.1"/>
    <property type="molecule type" value="Genomic_DNA"/>
</dbReference>
<proteinExistence type="predicted"/>
<reference evidence="3" key="1">
    <citation type="submission" date="2023-07" db="EMBL/GenBank/DDBJ databases">
        <title>30 novel species of actinomycetes from the DSMZ collection.</title>
        <authorList>
            <person name="Nouioui I."/>
        </authorList>
    </citation>
    <scope>NUCLEOTIDE SEQUENCE [LARGE SCALE GENOMIC DNA]</scope>
    <source>
        <strain evidence="3">DSM 41636</strain>
    </source>
</reference>
<sequence length="131" mass="14238">MAAPKKVPSRWKTRLASVAAAAAGVLAMTGAPPAAADDLGSTCPYPHVCFYNALDYYGNYFQRYQDVTSTYQSVPARNGYLTVVNTRNDDVAYVRYIFNGRTEVRCMPPSSTFTVTDGRATGIRISTSSTC</sequence>
<feature type="chain" id="PRO_5047494209" description="Peptidase inhibitor family I36" evidence="1">
    <location>
        <begin position="37"/>
        <end position="131"/>
    </location>
</feature>
<name>A0ABU2PTC2_9ACTN</name>
<comment type="caution">
    <text evidence="2">The sequence shown here is derived from an EMBL/GenBank/DDBJ whole genome shotgun (WGS) entry which is preliminary data.</text>
</comment>
<accession>A0ABU2PTC2</accession>
<dbReference type="Proteomes" id="UP001183881">
    <property type="component" value="Unassembled WGS sequence"/>
</dbReference>
<evidence type="ECO:0000256" key="1">
    <source>
        <dbReference type="SAM" id="SignalP"/>
    </source>
</evidence>
<evidence type="ECO:0000313" key="2">
    <source>
        <dbReference type="EMBL" id="MDT0394005.1"/>
    </source>
</evidence>
<dbReference type="RefSeq" id="WP_311641541.1">
    <property type="nucleotide sequence ID" value="NZ_JAVRFA010000003.1"/>
</dbReference>
<evidence type="ECO:0008006" key="4">
    <source>
        <dbReference type="Google" id="ProtNLM"/>
    </source>
</evidence>
<protein>
    <recommendedName>
        <fullName evidence="4">Peptidase inhibitor family I36</fullName>
    </recommendedName>
</protein>
<organism evidence="2 3">
    <name type="scientific">Streptomyces edwardsiae</name>
    <dbReference type="NCBI Taxonomy" id="3075527"/>
    <lineage>
        <taxon>Bacteria</taxon>
        <taxon>Bacillati</taxon>
        <taxon>Actinomycetota</taxon>
        <taxon>Actinomycetes</taxon>
        <taxon>Kitasatosporales</taxon>
        <taxon>Streptomycetaceae</taxon>
        <taxon>Streptomyces</taxon>
    </lineage>
</organism>
<feature type="signal peptide" evidence="1">
    <location>
        <begin position="1"/>
        <end position="36"/>
    </location>
</feature>
<evidence type="ECO:0000313" key="3">
    <source>
        <dbReference type="Proteomes" id="UP001183881"/>
    </source>
</evidence>
<keyword evidence="1" id="KW-0732">Signal</keyword>
<gene>
    <name evidence="2" type="ORF">RM705_04685</name>
</gene>